<sequence>MSLKKNIIISYAAQIYVSAVGILILPLYIKYMGAESYGLIGFFTMLQALFGLLDLGLTPTIGRETARYHGGTMTVLDYRKLLRTLHILFFTIATIGGVFLFFLAPIISVHWLKVTTISIDTVNYCVKIMAFSIALRWIGGLYRGIISGSERLDWLSYLNIFITTLRFIIIFPVMKVKGYTPFVFFTYQLIVAIIEYLSLLCLSTLLTPKLKSANEKIGFSFSPIMSLMRFSLTVAFTSSIWILITQSDKLILSGILELSEYGHFTLSVLLASGILMINIPVTNSILPRLARLHAENKHDELLRIYKNTTMLVCILGVSASLVVAIYAEPLLLIWTGDAEVSASASPILSLYAIGNGLLAVSAFPYYLQYAQGRLKYHFWGNIVMFFMLIPTIIVLARNFGGVGAGYAWLIVNVFYLFVWTALVHHKLIPGLHLSWLMSIGMITIPTGIIVFFLSFIVRFSGNRLHDIIVLGLISILALMVSIVSCWLIKRMNLGV</sequence>
<protein>
    <submittedName>
        <fullName evidence="7">O121 family O-antigen polymerase</fullName>
    </submittedName>
</protein>
<dbReference type="InterPro" id="IPR002797">
    <property type="entry name" value="Polysacc_synth"/>
</dbReference>
<organism evidence="7 8">
    <name type="scientific">Escherichia coli</name>
    <dbReference type="NCBI Taxonomy" id="562"/>
    <lineage>
        <taxon>Bacteria</taxon>
        <taxon>Pseudomonadati</taxon>
        <taxon>Pseudomonadota</taxon>
        <taxon>Gammaproteobacteria</taxon>
        <taxon>Enterobacterales</taxon>
        <taxon>Enterobacteriaceae</taxon>
        <taxon>Escherichia</taxon>
    </lineage>
</organism>
<feature type="transmembrane region" description="Helical" evidence="6">
    <location>
        <begin position="264"/>
        <end position="286"/>
    </location>
</feature>
<feature type="transmembrane region" description="Helical" evidence="6">
    <location>
        <begin position="307"/>
        <end position="327"/>
    </location>
</feature>
<gene>
    <name evidence="7" type="primary">wzx</name>
    <name evidence="7" type="ORF">DL968_01165</name>
</gene>
<dbReference type="Pfam" id="PF01943">
    <property type="entry name" value="Polysacc_synt"/>
    <property type="match status" value="1"/>
</dbReference>
<accession>A0AAN3NQV2</accession>
<feature type="transmembrane region" description="Helical" evidence="6">
    <location>
        <begin position="347"/>
        <end position="366"/>
    </location>
</feature>
<name>A0AAN3NQV2_ECOLX</name>
<comment type="subcellular location">
    <subcellularLocation>
        <location evidence="1">Cell membrane</location>
        <topology evidence="1">Multi-pass membrane protein</topology>
    </subcellularLocation>
</comment>
<feature type="transmembrane region" description="Helical" evidence="6">
    <location>
        <begin position="121"/>
        <end position="142"/>
    </location>
</feature>
<feature type="transmembrane region" description="Helical" evidence="6">
    <location>
        <begin position="467"/>
        <end position="488"/>
    </location>
</feature>
<dbReference type="Proteomes" id="UP000854059">
    <property type="component" value="Unassembled WGS sequence"/>
</dbReference>
<dbReference type="AlphaFoldDB" id="A0AAN3NQV2"/>
<evidence type="ECO:0000256" key="6">
    <source>
        <dbReference type="SAM" id="Phobius"/>
    </source>
</evidence>
<keyword evidence="4 6" id="KW-1133">Transmembrane helix</keyword>
<dbReference type="GO" id="GO:0005886">
    <property type="term" value="C:plasma membrane"/>
    <property type="evidence" value="ECO:0007669"/>
    <property type="project" value="UniProtKB-SubCell"/>
</dbReference>
<feature type="transmembrane region" description="Helical" evidence="6">
    <location>
        <begin position="87"/>
        <end position="109"/>
    </location>
</feature>
<dbReference type="RefSeq" id="WP_000053768.1">
    <property type="nucleotide sequence ID" value="NZ_CABVWW010000004.1"/>
</dbReference>
<dbReference type="PANTHER" id="PTHR30250:SF26">
    <property type="entry name" value="PSMA PROTEIN"/>
    <property type="match status" value="1"/>
</dbReference>
<dbReference type="InterPro" id="IPR050833">
    <property type="entry name" value="Poly_Biosynth_Transport"/>
</dbReference>
<comment type="caution">
    <text evidence="7">The sequence shown here is derived from an EMBL/GenBank/DDBJ whole genome shotgun (WGS) entry which is preliminary data.</text>
</comment>
<evidence type="ECO:0000256" key="4">
    <source>
        <dbReference type="ARBA" id="ARBA00022989"/>
    </source>
</evidence>
<feature type="transmembrane region" description="Helical" evidence="6">
    <location>
        <begin position="378"/>
        <end position="399"/>
    </location>
</feature>
<dbReference type="PANTHER" id="PTHR30250">
    <property type="entry name" value="PST FAMILY PREDICTED COLANIC ACID TRANSPORTER"/>
    <property type="match status" value="1"/>
</dbReference>
<feature type="transmembrane region" description="Helical" evidence="6">
    <location>
        <begin position="7"/>
        <end position="31"/>
    </location>
</feature>
<evidence type="ECO:0000313" key="7">
    <source>
        <dbReference type="EMBL" id="EGE1986284.1"/>
    </source>
</evidence>
<feature type="transmembrane region" description="Helical" evidence="6">
    <location>
        <begin position="185"/>
        <end position="206"/>
    </location>
</feature>
<evidence type="ECO:0000256" key="3">
    <source>
        <dbReference type="ARBA" id="ARBA00022692"/>
    </source>
</evidence>
<feature type="transmembrane region" description="Helical" evidence="6">
    <location>
        <begin position="405"/>
        <end position="423"/>
    </location>
</feature>
<evidence type="ECO:0000256" key="5">
    <source>
        <dbReference type="ARBA" id="ARBA00023136"/>
    </source>
</evidence>
<keyword evidence="5 6" id="KW-0472">Membrane</keyword>
<evidence type="ECO:0000313" key="8">
    <source>
        <dbReference type="Proteomes" id="UP000854059"/>
    </source>
</evidence>
<reference evidence="7" key="1">
    <citation type="submission" date="2018-05" db="EMBL/GenBank/DDBJ databases">
        <authorList>
            <person name="Ashton P.M."/>
            <person name="Dallman T."/>
            <person name="Nair S."/>
            <person name="De Pinna E."/>
            <person name="Peters T."/>
            <person name="Grant K."/>
        </authorList>
    </citation>
    <scope>NUCLEOTIDE SEQUENCE</scope>
    <source>
        <strain evidence="7">412057</strain>
    </source>
</reference>
<evidence type="ECO:0000256" key="2">
    <source>
        <dbReference type="ARBA" id="ARBA00022475"/>
    </source>
</evidence>
<keyword evidence="2" id="KW-1003">Cell membrane</keyword>
<feature type="transmembrane region" description="Helical" evidence="6">
    <location>
        <begin position="154"/>
        <end position="173"/>
    </location>
</feature>
<evidence type="ECO:0000256" key="1">
    <source>
        <dbReference type="ARBA" id="ARBA00004651"/>
    </source>
</evidence>
<proteinExistence type="predicted"/>
<feature type="transmembrane region" description="Helical" evidence="6">
    <location>
        <begin position="227"/>
        <end position="244"/>
    </location>
</feature>
<dbReference type="EMBL" id="AAVTXU010000002">
    <property type="protein sequence ID" value="EGE1986284.1"/>
    <property type="molecule type" value="Genomic_DNA"/>
</dbReference>
<feature type="transmembrane region" description="Helical" evidence="6">
    <location>
        <begin position="435"/>
        <end position="461"/>
    </location>
</feature>
<feature type="transmembrane region" description="Helical" evidence="6">
    <location>
        <begin position="37"/>
        <end position="57"/>
    </location>
</feature>
<keyword evidence="3 6" id="KW-0812">Transmembrane</keyword>